<evidence type="ECO:0000256" key="2">
    <source>
        <dbReference type="SAM" id="MobiDB-lite"/>
    </source>
</evidence>
<comment type="caution">
    <text evidence="5">The sequence shown here is derived from an EMBL/GenBank/DDBJ whole genome shotgun (WGS) entry which is preliminary data.</text>
</comment>
<dbReference type="Proteomes" id="UP001066276">
    <property type="component" value="Chromosome 1_2"/>
</dbReference>
<dbReference type="PANTHER" id="PTHR12015">
    <property type="entry name" value="SMALL INDUCIBLE CYTOKINE A"/>
    <property type="match status" value="1"/>
</dbReference>
<organism evidence="5 6">
    <name type="scientific">Pleurodeles waltl</name>
    <name type="common">Iberian ribbed newt</name>
    <dbReference type="NCBI Taxonomy" id="8319"/>
    <lineage>
        <taxon>Eukaryota</taxon>
        <taxon>Metazoa</taxon>
        <taxon>Chordata</taxon>
        <taxon>Craniata</taxon>
        <taxon>Vertebrata</taxon>
        <taxon>Euteleostomi</taxon>
        <taxon>Amphibia</taxon>
        <taxon>Batrachia</taxon>
        <taxon>Caudata</taxon>
        <taxon>Salamandroidea</taxon>
        <taxon>Salamandridae</taxon>
        <taxon>Pleurodelinae</taxon>
        <taxon>Pleurodeles</taxon>
    </lineage>
</organism>
<dbReference type="Gene3D" id="2.40.50.40">
    <property type="match status" value="1"/>
</dbReference>
<feature type="region of interest" description="Disordered" evidence="2">
    <location>
        <begin position="86"/>
        <end position="105"/>
    </location>
</feature>
<dbReference type="Pfam" id="PF00048">
    <property type="entry name" value="IL8"/>
    <property type="match status" value="1"/>
</dbReference>
<dbReference type="SMART" id="SM00199">
    <property type="entry name" value="SCY"/>
    <property type="match status" value="1"/>
</dbReference>
<feature type="chain" id="PRO_5043989605" description="Chemokine interleukin-8-like domain-containing protein" evidence="3">
    <location>
        <begin position="20"/>
        <end position="105"/>
    </location>
</feature>
<feature type="signal peptide" evidence="3">
    <location>
        <begin position="1"/>
        <end position="19"/>
    </location>
</feature>
<evidence type="ECO:0000256" key="1">
    <source>
        <dbReference type="ARBA" id="ARBA00022514"/>
    </source>
</evidence>
<dbReference type="GO" id="GO:0005615">
    <property type="term" value="C:extracellular space"/>
    <property type="evidence" value="ECO:0007669"/>
    <property type="project" value="UniProtKB-KW"/>
</dbReference>
<keyword evidence="3" id="KW-0732">Signal</keyword>
<dbReference type="InterPro" id="IPR001811">
    <property type="entry name" value="Chemokine_IL8-like_dom"/>
</dbReference>
<dbReference type="InterPro" id="IPR036048">
    <property type="entry name" value="Interleukin_8-like_sf"/>
</dbReference>
<protein>
    <recommendedName>
        <fullName evidence="4">Chemokine interleukin-8-like domain-containing protein</fullName>
    </recommendedName>
</protein>
<dbReference type="EMBL" id="JANPWB010000002">
    <property type="protein sequence ID" value="KAJ1204874.1"/>
    <property type="molecule type" value="Genomic_DNA"/>
</dbReference>
<feature type="domain" description="Chemokine interleukin-8-like" evidence="4">
    <location>
        <begin position="25"/>
        <end position="87"/>
    </location>
</feature>
<proteinExistence type="predicted"/>
<evidence type="ECO:0000313" key="6">
    <source>
        <dbReference type="Proteomes" id="UP001066276"/>
    </source>
</evidence>
<dbReference type="PRINTS" id="PR00436">
    <property type="entry name" value="INTERLEUKIN8"/>
</dbReference>
<dbReference type="AlphaFoldDB" id="A0AAV7VT43"/>
<name>A0AAV7VT43_PLEWA</name>
<sequence length="105" mass="11152">MKGALLLCALLLLAAETEGSSINGKGRCLCPGPGSNFVRRSLVKSVHFYSEGPGCEKNEVIAVIKKGGEKICLDCNSNKVKKLVLSMKKRSSRGANKKSKGKKSA</sequence>
<dbReference type="InterPro" id="IPR039809">
    <property type="entry name" value="Chemokine_b/g/d"/>
</dbReference>
<evidence type="ECO:0000259" key="4">
    <source>
        <dbReference type="SMART" id="SM00199"/>
    </source>
</evidence>
<dbReference type="SUPFAM" id="SSF54117">
    <property type="entry name" value="Interleukin 8-like chemokines"/>
    <property type="match status" value="1"/>
</dbReference>
<keyword evidence="1" id="KW-0202">Cytokine</keyword>
<accession>A0AAV7VT43</accession>
<dbReference type="GO" id="GO:0006955">
    <property type="term" value="P:immune response"/>
    <property type="evidence" value="ECO:0007669"/>
    <property type="project" value="InterPro"/>
</dbReference>
<gene>
    <name evidence="5" type="ORF">NDU88_000312</name>
</gene>
<dbReference type="GO" id="GO:0008009">
    <property type="term" value="F:chemokine activity"/>
    <property type="evidence" value="ECO:0007669"/>
    <property type="project" value="InterPro"/>
</dbReference>
<evidence type="ECO:0000313" key="5">
    <source>
        <dbReference type="EMBL" id="KAJ1204874.1"/>
    </source>
</evidence>
<evidence type="ECO:0000256" key="3">
    <source>
        <dbReference type="SAM" id="SignalP"/>
    </source>
</evidence>
<keyword evidence="6" id="KW-1185">Reference proteome</keyword>
<dbReference type="PRINTS" id="PR00437">
    <property type="entry name" value="SMALLCYTKCXC"/>
</dbReference>
<dbReference type="InterPro" id="IPR001089">
    <property type="entry name" value="Chemokine_CXC"/>
</dbReference>
<reference evidence="5" key="1">
    <citation type="journal article" date="2022" name="bioRxiv">
        <title>Sequencing and chromosome-scale assembly of the giantPleurodeles waltlgenome.</title>
        <authorList>
            <person name="Brown T."/>
            <person name="Elewa A."/>
            <person name="Iarovenko S."/>
            <person name="Subramanian E."/>
            <person name="Araus A.J."/>
            <person name="Petzold A."/>
            <person name="Susuki M."/>
            <person name="Suzuki K.-i.T."/>
            <person name="Hayashi T."/>
            <person name="Toyoda A."/>
            <person name="Oliveira C."/>
            <person name="Osipova E."/>
            <person name="Leigh N.D."/>
            <person name="Simon A."/>
            <person name="Yun M.H."/>
        </authorList>
    </citation>
    <scope>NUCLEOTIDE SEQUENCE</scope>
    <source>
        <strain evidence="5">20211129_DDA</strain>
        <tissue evidence="5">Liver</tissue>
    </source>
</reference>